<dbReference type="Proteomes" id="UP000712281">
    <property type="component" value="Unassembled WGS sequence"/>
</dbReference>
<name>A0A8S9GTV4_BRACR</name>
<organism evidence="1 2">
    <name type="scientific">Brassica cretica</name>
    <name type="common">Mustard</name>
    <dbReference type="NCBI Taxonomy" id="69181"/>
    <lineage>
        <taxon>Eukaryota</taxon>
        <taxon>Viridiplantae</taxon>
        <taxon>Streptophyta</taxon>
        <taxon>Embryophyta</taxon>
        <taxon>Tracheophyta</taxon>
        <taxon>Spermatophyta</taxon>
        <taxon>Magnoliopsida</taxon>
        <taxon>eudicotyledons</taxon>
        <taxon>Gunneridae</taxon>
        <taxon>Pentapetalae</taxon>
        <taxon>rosids</taxon>
        <taxon>malvids</taxon>
        <taxon>Brassicales</taxon>
        <taxon>Brassicaceae</taxon>
        <taxon>Brassiceae</taxon>
        <taxon>Brassica</taxon>
    </lineage>
</organism>
<protein>
    <submittedName>
        <fullName evidence="1">Uncharacterized protein</fullName>
    </submittedName>
</protein>
<dbReference type="EMBL" id="QGKW02001940">
    <property type="protein sequence ID" value="KAF2559544.1"/>
    <property type="molecule type" value="Genomic_DNA"/>
</dbReference>
<proteinExistence type="predicted"/>
<evidence type="ECO:0000313" key="2">
    <source>
        <dbReference type="Proteomes" id="UP000712281"/>
    </source>
</evidence>
<accession>A0A8S9GTV4</accession>
<reference evidence="1" key="1">
    <citation type="submission" date="2019-12" db="EMBL/GenBank/DDBJ databases">
        <title>Genome sequencing and annotation of Brassica cretica.</title>
        <authorList>
            <person name="Studholme D.J."/>
            <person name="Sarris P.F."/>
        </authorList>
    </citation>
    <scope>NUCLEOTIDE SEQUENCE</scope>
    <source>
        <strain evidence="1">PFS-001/15</strain>
        <tissue evidence="1">Leaf</tissue>
    </source>
</reference>
<gene>
    <name evidence="1" type="ORF">F2Q68_00015787</name>
</gene>
<sequence>MQRQEVSWSSLKRPGAACSVKKSLGALFGVQPAGRPVRDCAFRRGGIGPTFWRPQPARA</sequence>
<comment type="caution">
    <text evidence="1">The sequence shown here is derived from an EMBL/GenBank/DDBJ whole genome shotgun (WGS) entry which is preliminary data.</text>
</comment>
<evidence type="ECO:0000313" key="1">
    <source>
        <dbReference type="EMBL" id="KAF2559544.1"/>
    </source>
</evidence>